<keyword evidence="2" id="KW-1185">Reference proteome</keyword>
<gene>
    <name evidence="1" type="ORF">CX802_02570</name>
</gene>
<sequence length="348" mass="40414">MKYYRNFLLKLAAFIVGVCVLYVLFFIALGKIGSLDSRSVKNFLLTHTINENRIIVESGSNSFHGINAKMIEDHFGKLTLNLGDYAGYPLKIRLYRTYKFAHKGDVVIYPLEYRYYMNDVAPTVFYKHLLSEIYFYFDNLPFNEKLKVMLQTPASYVFITGVKKAASNLKKLFRDKLPKEFDLKATLKEHRGDYLYKGQLPQKDDMKVPCDEYIFTKEITGGRAAISEAFKENIKLMKKIEKEKGVKFIFTYPTVIGESCYDFSGEKGVEFKKFLVELKNYITSNGFEFIGDFNDSYLPDRKYMLDTWFHANPDGRDIRTKKLIENLDKSNFKNDLYADSLSNSSISN</sequence>
<name>A0A5L8J8Q9_CAMFE</name>
<dbReference type="RefSeq" id="WP_002850872.1">
    <property type="nucleotide sequence ID" value="NZ_AACCWR020000028.1"/>
</dbReference>
<dbReference type="GeneID" id="61065560"/>
<proteinExistence type="predicted"/>
<organism evidence="1 2">
    <name type="scientific">Campylobacter fetus</name>
    <dbReference type="NCBI Taxonomy" id="196"/>
    <lineage>
        <taxon>Bacteria</taxon>
        <taxon>Pseudomonadati</taxon>
        <taxon>Campylobacterota</taxon>
        <taxon>Epsilonproteobacteria</taxon>
        <taxon>Campylobacterales</taxon>
        <taxon>Campylobacteraceae</taxon>
        <taxon>Campylobacter</taxon>
    </lineage>
</organism>
<evidence type="ECO:0000313" key="1">
    <source>
        <dbReference type="EMBL" id="EAI8858737.1"/>
    </source>
</evidence>
<dbReference type="Proteomes" id="UP000535509">
    <property type="component" value="Unassembled WGS sequence"/>
</dbReference>
<comment type="caution">
    <text evidence="1">The sequence shown here is derived from an EMBL/GenBank/DDBJ whole genome shotgun (WGS) entry which is preliminary data.</text>
</comment>
<dbReference type="EMBL" id="AABTCC010000005">
    <property type="protein sequence ID" value="EAI8858737.1"/>
    <property type="molecule type" value="Genomic_DNA"/>
</dbReference>
<evidence type="ECO:0000313" key="2">
    <source>
        <dbReference type="Proteomes" id="UP000535509"/>
    </source>
</evidence>
<protein>
    <submittedName>
        <fullName evidence="1">Cell surface protein</fullName>
    </submittedName>
</protein>
<accession>A0A5L8J8Q9</accession>
<reference evidence="1 2" key="1">
    <citation type="submission" date="2018-06" db="EMBL/GenBank/DDBJ databases">
        <authorList>
            <consortium name="PulseNet: The National Subtyping Network for Foodborne Disease Surveillance"/>
            <person name="Tarr C.L."/>
            <person name="Trees E."/>
            <person name="Katz L.S."/>
            <person name="Carleton-Romer H.A."/>
            <person name="Stroika S."/>
            <person name="Kucerova Z."/>
            <person name="Roache K.F."/>
            <person name="Sabol A.L."/>
            <person name="Besser J."/>
            <person name="Gerner-Smidt P."/>
        </authorList>
    </citation>
    <scope>NUCLEOTIDE SEQUENCE [LARGE SCALE GENOMIC DNA]</scope>
    <source>
        <strain evidence="1 2">PNUSAC001503</strain>
    </source>
</reference>
<dbReference type="AlphaFoldDB" id="A0A5L8J8Q9"/>